<dbReference type="EMBL" id="MNPL01009878">
    <property type="protein sequence ID" value="OQR73474.1"/>
    <property type="molecule type" value="Genomic_DNA"/>
</dbReference>
<proteinExistence type="predicted"/>
<feature type="region of interest" description="Disordered" evidence="1">
    <location>
        <begin position="96"/>
        <end position="118"/>
    </location>
</feature>
<name>A0A1V9XIV9_9ACAR</name>
<protein>
    <submittedName>
        <fullName evidence="2">Uncharacterized protein</fullName>
    </submittedName>
</protein>
<sequence>MTHRQTVPWQHLRDSRAFAPAAASSLVKESSPDPAHPKTVFGDRLFTVIYLSSHVLAEKMVFLKVQVVGFHDDCSIRKKIGQNYIPPVKKLEASFSSHAEKRSGHAQKATNKFGIDGQ</sequence>
<evidence type="ECO:0000313" key="3">
    <source>
        <dbReference type="Proteomes" id="UP000192247"/>
    </source>
</evidence>
<evidence type="ECO:0000256" key="1">
    <source>
        <dbReference type="SAM" id="MobiDB-lite"/>
    </source>
</evidence>
<reference evidence="2 3" key="1">
    <citation type="journal article" date="2017" name="Gigascience">
        <title>Draft genome of the honey bee ectoparasitic mite, Tropilaelaps mercedesae, is shaped by the parasitic life history.</title>
        <authorList>
            <person name="Dong X."/>
            <person name="Armstrong S.D."/>
            <person name="Xia D."/>
            <person name="Makepeace B.L."/>
            <person name="Darby A.C."/>
            <person name="Kadowaki T."/>
        </authorList>
    </citation>
    <scope>NUCLEOTIDE SEQUENCE [LARGE SCALE GENOMIC DNA]</scope>
    <source>
        <strain evidence="2">Wuxi-XJTLU</strain>
    </source>
</reference>
<comment type="caution">
    <text evidence="2">The sequence shown here is derived from an EMBL/GenBank/DDBJ whole genome shotgun (WGS) entry which is preliminary data.</text>
</comment>
<organism evidence="2 3">
    <name type="scientific">Tropilaelaps mercedesae</name>
    <dbReference type="NCBI Taxonomy" id="418985"/>
    <lineage>
        <taxon>Eukaryota</taxon>
        <taxon>Metazoa</taxon>
        <taxon>Ecdysozoa</taxon>
        <taxon>Arthropoda</taxon>
        <taxon>Chelicerata</taxon>
        <taxon>Arachnida</taxon>
        <taxon>Acari</taxon>
        <taxon>Parasitiformes</taxon>
        <taxon>Mesostigmata</taxon>
        <taxon>Gamasina</taxon>
        <taxon>Dermanyssoidea</taxon>
        <taxon>Laelapidae</taxon>
        <taxon>Tropilaelaps</taxon>
    </lineage>
</organism>
<dbReference type="Proteomes" id="UP000192247">
    <property type="component" value="Unassembled WGS sequence"/>
</dbReference>
<accession>A0A1V9XIV9</accession>
<dbReference type="AlphaFoldDB" id="A0A1V9XIV9"/>
<evidence type="ECO:0000313" key="2">
    <source>
        <dbReference type="EMBL" id="OQR73474.1"/>
    </source>
</evidence>
<dbReference type="InParanoid" id="A0A1V9XIV9"/>
<keyword evidence="3" id="KW-1185">Reference proteome</keyword>
<gene>
    <name evidence="2" type="ORF">BIW11_03573</name>
</gene>